<evidence type="ECO:0000259" key="1">
    <source>
        <dbReference type="PROSITE" id="PS51819"/>
    </source>
</evidence>
<dbReference type="PROSITE" id="PS51819">
    <property type="entry name" value="VOC"/>
    <property type="match status" value="1"/>
</dbReference>
<protein>
    <submittedName>
        <fullName evidence="2">VOC family protein</fullName>
    </submittedName>
</protein>
<evidence type="ECO:0000313" key="3">
    <source>
        <dbReference type="Proteomes" id="UP000282971"/>
    </source>
</evidence>
<dbReference type="Gene3D" id="3.10.180.10">
    <property type="entry name" value="2,3-Dihydroxybiphenyl 1,2-Dioxygenase, domain 1"/>
    <property type="match status" value="1"/>
</dbReference>
<dbReference type="RefSeq" id="WP_127741968.1">
    <property type="nucleotide sequence ID" value="NZ_SACN01000001.1"/>
</dbReference>
<proteinExistence type="predicted"/>
<dbReference type="InterPro" id="IPR004360">
    <property type="entry name" value="Glyas_Fos-R_dOase_dom"/>
</dbReference>
<dbReference type="Proteomes" id="UP000282971">
    <property type="component" value="Unassembled WGS sequence"/>
</dbReference>
<dbReference type="SUPFAM" id="SSF54593">
    <property type="entry name" value="Glyoxalase/Bleomycin resistance protein/Dihydroxybiphenyl dioxygenase"/>
    <property type="match status" value="1"/>
</dbReference>
<feature type="domain" description="VOC" evidence="1">
    <location>
        <begin position="4"/>
        <end position="124"/>
    </location>
</feature>
<dbReference type="InterPro" id="IPR029068">
    <property type="entry name" value="Glyas_Bleomycin-R_OHBP_Dase"/>
</dbReference>
<dbReference type="InterPro" id="IPR037523">
    <property type="entry name" value="VOC_core"/>
</dbReference>
<dbReference type="AlphaFoldDB" id="A0A437M6V6"/>
<dbReference type="Pfam" id="PF00903">
    <property type="entry name" value="Glyoxalase"/>
    <property type="match status" value="1"/>
</dbReference>
<keyword evidence="3" id="KW-1185">Reference proteome</keyword>
<evidence type="ECO:0000313" key="2">
    <source>
        <dbReference type="EMBL" id="RVT93402.1"/>
    </source>
</evidence>
<organism evidence="2 3">
    <name type="scientific">Sphingomonas crocodyli</name>
    <dbReference type="NCBI Taxonomy" id="1979270"/>
    <lineage>
        <taxon>Bacteria</taxon>
        <taxon>Pseudomonadati</taxon>
        <taxon>Pseudomonadota</taxon>
        <taxon>Alphaproteobacteria</taxon>
        <taxon>Sphingomonadales</taxon>
        <taxon>Sphingomonadaceae</taxon>
        <taxon>Sphingomonas</taxon>
    </lineage>
</organism>
<name>A0A437M6V6_9SPHN</name>
<accession>A0A437M6V6</accession>
<dbReference type="OrthoDB" id="9804907at2"/>
<gene>
    <name evidence="2" type="ORF">EOD43_05865</name>
</gene>
<dbReference type="EMBL" id="SACN01000001">
    <property type="protein sequence ID" value="RVT93402.1"/>
    <property type="molecule type" value="Genomic_DNA"/>
</dbReference>
<comment type="caution">
    <text evidence="2">The sequence shown here is derived from an EMBL/GenBank/DDBJ whole genome shotgun (WGS) entry which is preliminary data.</text>
</comment>
<sequence>MIEGSVPVSFVNVGDRDRATAFYRDVLGLALKSSDDFGSFFDMGGALLRMTPFPHYQAGPHPVLGWNVADISAAVADLRGKGVAFTIYEGMGQDADGVWTSPDGAAKVAWFADSEGNVLSLSEA</sequence>
<reference evidence="2 3" key="1">
    <citation type="submission" date="2019-01" db="EMBL/GenBank/DDBJ databases">
        <authorList>
            <person name="Chen W.-M."/>
        </authorList>
    </citation>
    <scope>NUCLEOTIDE SEQUENCE [LARGE SCALE GENOMIC DNA]</scope>
    <source>
        <strain evidence="2 3">CCP-7</strain>
    </source>
</reference>